<evidence type="ECO:0000256" key="1">
    <source>
        <dbReference type="SAM" id="Coils"/>
    </source>
</evidence>
<dbReference type="PIRSF" id="PIRSF029215">
    <property type="entry name" value="UCP029215"/>
    <property type="match status" value="1"/>
</dbReference>
<dbReference type="Pfam" id="PF09979">
    <property type="entry name" value="DUF2213"/>
    <property type="match status" value="1"/>
</dbReference>
<keyword evidence="4" id="KW-1185">Reference proteome</keyword>
<dbReference type="Proteomes" id="UP000006339">
    <property type="component" value="Unassembled WGS sequence"/>
</dbReference>
<dbReference type="InterPro" id="IPR016913">
    <property type="entry name" value="UCP029215"/>
</dbReference>
<feature type="compositionally biased region" description="Polar residues" evidence="2">
    <location>
        <begin position="239"/>
        <end position="257"/>
    </location>
</feature>
<keyword evidence="1" id="KW-0175">Coiled coil</keyword>
<dbReference type="RefSeq" id="WP_004770643.1">
    <property type="nucleotide sequence ID" value="NZ_AKWH02000041.1"/>
</dbReference>
<organism evidence="3 4">
    <name type="scientific">Leptospira kirschneri str. 200802841</name>
    <dbReference type="NCBI Taxonomy" id="1193047"/>
    <lineage>
        <taxon>Bacteria</taxon>
        <taxon>Pseudomonadati</taxon>
        <taxon>Spirochaetota</taxon>
        <taxon>Spirochaetia</taxon>
        <taxon>Leptospirales</taxon>
        <taxon>Leptospiraceae</taxon>
        <taxon>Leptospira</taxon>
    </lineage>
</organism>
<reference evidence="3" key="1">
    <citation type="submission" date="2012-10" db="EMBL/GenBank/DDBJ databases">
        <authorList>
            <person name="Harkins D.M."/>
            <person name="Durkin A.S."/>
            <person name="Brinkac L.M."/>
            <person name="Selengut J.D."/>
            <person name="Sanka R."/>
            <person name="DePew J."/>
            <person name="Purushe J."/>
            <person name="Picardeau M."/>
            <person name="Werts C."/>
            <person name="Goarant C."/>
            <person name="Vinetz J.M."/>
            <person name="Sutton G.G."/>
            <person name="Nelson W.C."/>
            <person name="Fouts D.E."/>
        </authorList>
    </citation>
    <scope>NUCLEOTIDE SEQUENCE [LARGE SCALE GENOMIC DNA]</scope>
    <source>
        <strain evidence="3">200802841</strain>
    </source>
</reference>
<proteinExistence type="predicted"/>
<evidence type="ECO:0000313" key="4">
    <source>
        <dbReference type="Proteomes" id="UP000006339"/>
    </source>
</evidence>
<feature type="region of interest" description="Disordered" evidence="2">
    <location>
        <begin position="229"/>
        <end position="257"/>
    </location>
</feature>
<feature type="coiled-coil region" evidence="1">
    <location>
        <begin position="262"/>
        <end position="289"/>
    </location>
</feature>
<gene>
    <name evidence="3" type="ORF">LEP1GSC131_2031</name>
</gene>
<dbReference type="AlphaFoldDB" id="A0A828Y8K6"/>
<protein>
    <submittedName>
        <fullName evidence="3">PF09979 family protein</fullName>
    </submittedName>
</protein>
<evidence type="ECO:0000256" key="2">
    <source>
        <dbReference type="SAM" id="MobiDB-lite"/>
    </source>
</evidence>
<name>A0A828Y8K6_9LEPT</name>
<evidence type="ECO:0000313" key="3">
    <source>
        <dbReference type="EMBL" id="EKO51415.1"/>
    </source>
</evidence>
<accession>A0A828Y8K6</accession>
<comment type="caution">
    <text evidence="3">The sequence shown here is derived from an EMBL/GenBank/DDBJ whole genome shotgun (WGS) entry which is preliminary data.</text>
</comment>
<dbReference type="EMBL" id="AKWH02000041">
    <property type="protein sequence ID" value="EKO51415.1"/>
    <property type="molecule type" value="Genomic_DNA"/>
</dbReference>
<feature type="compositionally biased region" description="Basic and acidic residues" evidence="2">
    <location>
        <begin position="379"/>
        <end position="397"/>
    </location>
</feature>
<sequence>MKPEIALRYDSATIELEGLTEDETFLRCPLVLARAGVFPYVYPDGRIVREAKLPEDLFSAETLASIPGRPVCDNHPPVSDNDGLITDKNYKLYAKGALGDSVQVKDDEIHTTQTIWDADLKSSLRRGEKIQVSPGFRAVLDPTPGVYKGQRYDVRQRNIRFNHSAQLEKGRAGDSVRAYLDHADIPDNVNIAVIRTDSSQGENMPDLTETESTGLLKDIKDYFSSLGLKPRKDAAEDPNATQPTQQVTPEADKNASTIQDQIKTKDELIKTLQDKIKLIEAQFEEAQKLLQQALMPATQDAIAQKRLNIIETVKSLKPEAKTDGVSERELKILVINEAFPPQQGVRLDSLDDTTLNIRFESAVELAREKAAIRGGNSQKPDRSGEARQDGDDLEKIKASRRNLNVIEEKK</sequence>
<feature type="region of interest" description="Disordered" evidence="2">
    <location>
        <begin position="370"/>
        <end position="398"/>
    </location>
</feature>